<keyword evidence="3" id="KW-0804">Transcription</keyword>
<dbReference type="CDD" id="cd06278">
    <property type="entry name" value="PBP1_LacI-like"/>
    <property type="match status" value="1"/>
</dbReference>
<sequence>MYGPSKRTRRATAADVARLAGVSRSAVSRAFTKGTYLDAEKRERILLAAEEIGYRPNALAAGLQGQQSNLVAIFVGDMPNQYDKEAAASLATGLNAAGKWPIMIGGSDAVARAAASRVLSFPLEAMILRSGSLGADVAATCIKMGVPVISSGRIIEQDGVDNICVRNREGMREGVAHLIKGGCQRIAYIGGPSSFSSAPERRAGCLDALGGLELIAECEGLYTMESGYDAARALLKERRPDAFVCANDAMALGAMTYLREAGVCIPDDIALLGFDDIEMSGWPAFDLTTIRNPIDDMVAAITELLHRRAMDPAKEGEVILLDTKLVKRSSSRRLLPDR</sequence>
<dbReference type="CDD" id="cd01392">
    <property type="entry name" value="HTH_LacI"/>
    <property type="match status" value="1"/>
</dbReference>
<keyword evidence="6" id="KW-1185">Reference proteome</keyword>
<evidence type="ECO:0000256" key="3">
    <source>
        <dbReference type="ARBA" id="ARBA00023163"/>
    </source>
</evidence>
<keyword evidence="2" id="KW-0238">DNA-binding</keyword>
<dbReference type="InterPro" id="IPR010982">
    <property type="entry name" value="Lambda_DNA-bd_dom_sf"/>
</dbReference>
<accession>A0ABX0VTD9</accession>
<dbReference type="EMBL" id="JAATOP010000001">
    <property type="protein sequence ID" value="NIY71249.1"/>
    <property type="molecule type" value="Genomic_DNA"/>
</dbReference>
<evidence type="ECO:0000313" key="5">
    <source>
        <dbReference type="EMBL" id="NIY71249.1"/>
    </source>
</evidence>
<dbReference type="InterPro" id="IPR000843">
    <property type="entry name" value="HTH_LacI"/>
</dbReference>
<feature type="domain" description="HTH lacI-type" evidence="4">
    <location>
        <begin position="11"/>
        <end position="65"/>
    </location>
</feature>
<dbReference type="InterPro" id="IPR028082">
    <property type="entry name" value="Peripla_BP_I"/>
</dbReference>
<gene>
    <name evidence="5" type="ORF">HCZ30_02235</name>
</gene>
<evidence type="ECO:0000256" key="2">
    <source>
        <dbReference type="ARBA" id="ARBA00023125"/>
    </source>
</evidence>
<dbReference type="Gene3D" id="3.40.50.2300">
    <property type="match status" value="2"/>
</dbReference>
<evidence type="ECO:0000256" key="1">
    <source>
        <dbReference type="ARBA" id="ARBA00023015"/>
    </source>
</evidence>
<dbReference type="Proteomes" id="UP000709466">
    <property type="component" value="Unassembled WGS sequence"/>
</dbReference>
<keyword evidence="1" id="KW-0805">Transcription regulation</keyword>
<dbReference type="SUPFAM" id="SSF47413">
    <property type="entry name" value="lambda repressor-like DNA-binding domains"/>
    <property type="match status" value="1"/>
</dbReference>
<evidence type="ECO:0000313" key="6">
    <source>
        <dbReference type="Proteomes" id="UP000709466"/>
    </source>
</evidence>
<evidence type="ECO:0000259" key="4">
    <source>
        <dbReference type="PROSITE" id="PS50932"/>
    </source>
</evidence>
<dbReference type="SMART" id="SM00354">
    <property type="entry name" value="HTH_LACI"/>
    <property type="match status" value="1"/>
</dbReference>
<dbReference type="SUPFAM" id="SSF53822">
    <property type="entry name" value="Periplasmic binding protein-like I"/>
    <property type="match status" value="1"/>
</dbReference>
<proteinExistence type="predicted"/>
<dbReference type="Gene3D" id="1.10.260.40">
    <property type="entry name" value="lambda repressor-like DNA-binding domains"/>
    <property type="match status" value="1"/>
</dbReference>
<dbReference type="PANTHER" id="PTHR30146:SF109">
    <property type="entry name" value="HTH-TYPE TRANSCRIPTIONAL REGULATOR GALS"/>
    <property type="match status" value="1"/>
</dbReference>
<reference evidence="5 6" key="1">
    <citation type="submission" date="2020-03" db="EMBL/GenBank/DDBJ databases">
        <title>Bacterial isolates of synthetic phycosphere.</title>
        <authorList>
            <person name="Fu H."/>
            <person name="Moran M.A."/>
        </authorList>
    </citation>
    <scope>NUCLEOTIDE SEQUENCE [LARGE SCALE GENOMIC DNA]</scope>
    <source>
        <strain evidence="5 6">HF1</strain>
    </source>
</reference>
<dbReference type="RefSeq" id="WP_167636128.1">
    <property type="nucleotide sequence ID" value="NZ_JAATOP010000001.1"/>
</dbReference>
<dbReference type="Pfam" id="PF00356">
    <property type="entry name" value="LacI"/>
    <property type="match status" value="1"/>
</dbReference>
<dbReference type="PROSITE" id="PS50932">
    <property type="entry name" value="HTH_LACI_2"/>
    <property type="match status" value="1"/>
</dbReference>
<comment type="caution">
    <text evidence="5">The sequence shown here is derived from an EMBL/GenBank/DDBJ whole genome shotgun (WGS) entry which is preliminary data.</text>
</comment>
<protein>
    <submittedName>
        <fullName evidence="5">LacI family transcriptional regulator</fullName>
    </submittedName>
</protein>
<dbReference type="InterPro" id="IPR046335">
    <property type="entry name" value="LacI/GalR-like_sensor"/>
</dbReference>
<name>A0ABX0VTD9_9RHOB</name>
<organism evidence="5 6">
    <name type="scientific">Marivivens donghaensis</name>
    <dbReference type="NCBI Taxonomy" id="1699413"/>
    <lineage>
        <taxon>Bacteria</taxon>
        <taxon>Pseudomonadati</taxon>
        <taxon>Pseudomonadota</taxon>
        <taxon>Alphaproteobacteria</taxon>
        <taxon>Rhodobacterales</taxon>
        <taxon>Paracoccaceae</taxon>
        <taxon>Marivivens group</taxon>
        <taxon>Marivivens</taxon>
    </lineage>
</organism>
<dbReference type="Pfam" id="PF13377">
    <property type="entry name" value="Peripla_BP_3"/>
    <property type="match status" value="1"/>
</dbReference>
<dbReference type="PANTHER" id="PTHR30146">
    <property type="entry name" value="LACI-RELATED TRANSCRIPTIONAL REPRESSOR"/>
    <property type="match status" value="1"/>
</dbReference>